<comment type="caution">
    <text evidence="3">The sequence shown here is derived from an EMBL/GenBank/DDBJ whole genome shotgun (WGS) entry which is preliminary data.</text>
</comment>
<dbReference type="EMBL" id="JAFCMP010000052">
    <property type="protein sequence ID" value="KAG5189371.1"/>
    <property type="molecule type" value="Genomic_DNA"/>
</dbReference>
<sequence>MVNLGYSSVEALRGLLPSLDPKDMDLGEFREFYRYAYHFTRDRTSATLEKDIACALLPLVMGNRSPHTHTFVQFLEARTSNDNMTFDQWNSFLEFTRAIGQDLSEYSDEGAWPILLDEYVAWYKDRP</sequence>
<dbReference type="PROSITE" id="PS51229">
    <property type="entry name" value="DCUN1"/>
    <property type="match status" value="1"/>
</dbReference>
<accession>A0A836CN21</accession>
<dbReference type="GO" id="GO:0045116">
    <property type="term" value="P:protein neddylation"/>
    <property type="evidence" value="ECO:0007669"/>
    <property type="project" value="TreeGrafter"/>
</dbReference>
<comment type="function">
    <text evidence="1">Neddylation of cullins play an essential role in the regulation of SCF-type complexes activity.</text>
</comment>
<organism evidence="3 4">
    <name type="scientific">Tribonema minus</name>
    <dbReference type="NCBI Taxonomy" id="303371"/>
    <lineage>
        <taxon>Eukaryota</taxon>
        <taxon>Sar</taxon>
        <taxon>Stramenopiles</taxon>
        <taxon>Ochrophyta</taxon>
        <taxon>PX clade</taxon>
        <taxon>Xanthophyceae</taxon>
        <taxon>Tribonematales</taxon>
        <taxon>Tribonemataceae</taxon>
        <taxon>Tribonema</taxon>
    </lineage>
</organism>
<dbReference type="GO" id="GO:0031624">
    <property type="term" value="F:ubiquitin conjugating enzyme binding"/>
    <property type="evidence" value="ECO:0007669"/>
    <property type="project" value="TreeGrafter"/>
</dbReference>
<dbReference type="PANTHER" id="PTHR12281:SF31">
    <property type="entry name" value="DCN1-LIKE PROTEIN 3"/>
    <property type="match status" value="1"/>
</dbReference>
<evidence type="ECO:0000259" key="2">
    <source>
        <dbReference type="PROSITE" id="PS51229"/>
    </source>
</evidence>
<dbReference type="GO" id="GO:0097602">
    <property type="term" value="F:cullin family protein binding"/>
    <property type="evidence" value="ECO:0007669"/>
    <property type="project" value="TreeGrafter"/>
</dbReference>
<dbReference type="Gene3D" id="1.10.238.200">
    <property type="entry name" value="Cullin, PONY binding domain"/>
    <property type="match status" value="1"/>
</dbReference>
<dbReference type="OrthoDB" id="27198at2759"/>
<proteinExistence type="predicted"/>
<evidence type="ECO:0000313" key="4">
    <source>
        <dbReference type="Proteomes" id="UP000664859"/>
    </source>
</evidence>
<dbReference type="GO" id="GO:0032182">
    <property type="term" value="F:ubiquitin-like protein binding"/>
    <property type="evidence" value="ECO:0007669"/>
    <property type="project" value="TreeGrafter"/>
</dbReference>
<protein>
    <recommendedName>
        <fullName evidence="1">Defective in cullin neddylation protein</fullName>
    </recommendedName>
</protein>
<dbReference type="InterPro" id="IPR042460">
    <property type="entry name" value="DCN1-like_PONY"/>
</dbReference>
<dbReference type="GO" id="GO:0000151">
    <property type="term" value="C:ubiquitin ligase complex"/>
    <property type="evidence" value="ECO:0007669"/>
    <property type="project" value="TreeGrafter"/>
</dbReference>
<reference evidence="3" key="1">
    <citation type="submission" date="2021-02" db="EMBL/GenBank/DDBJ databases">
        <title>First Annotated Genome of the Yellow-green Alga Tribonema minus.</title>
        <authorList>
            <person name="Mahan K.M."/>
        </authorList>
    </citation>
    <scope>NUCLEOTIDE SEQUENCE</scope>
    <source>
        <strain evidence="3">UTEX B ZZ1240</strain>
    </source>
</reference>
<name>A0A836CN21_9STRA</name>
<dbReference type="InterPro" id="IPR014764">
    <property type="entry name" value="DCN-prot"/>
</dbReference>
<dbReference type="Pfam" id="PF03556">
    <property type="entry name" value="Cullin_binding"/>
    <property type="match status" value="1"/>
</dbReference>
<gene>
    <name evidence="3" type="ORF">JKP88DRAFT_206265</name>
</gene>
<dbReference type="PANTHER" id="PTHR12281">
    <property type="entry name" value="RP42 RELATED"/>
    <property type="match status" value="1"/>
</dbReference>
<evidence type="ECO:0000256" key="1">
    <source>
        <dbReference type="RuleBase" id="RU410713"/>
    </source>
</evidence>
<dbReference type="Proteomes" id="UP000664859">
    <property type="component" value="Unassembled WGS sequence"/>
</dbReference>
<evidence type="ECO:0000313" key="3">
    <source>
        <dbReference type="EMBL" id="KAG5189371.1"/>
    </source>
</evidence>
<dbReference type="AlphaFoldDB" id="A0A836CN21"/>
<keyword evidence="4" id="KW-1185">Reference proteome</keyword>
<dbReference type="InterPro" id="IPR005176">
    <property type="entry name" value="PONY_dom"/>
</dbReference>
<feature type="domain" description="DCUN1" evidence="2">
    <location>
        <begin position="1"/>
        <end position="124"/>
    </location>
</feature>